<dbReference type="Proteomes" id="UP000600214">
    <property type="component" value="Unassembled WGS sequence"/>
</dbReference>
<keyword evidence="2" id="KW-1185">Reference proteome</keyword>
<reference evidence="2" key="1">
    <citation type="journal article" date="2019" name="Int. J. Syst. Evol. Microbiol.">
        <title>The Global Catalogue of Microorganisms (GCM) 10K type strain sequencing project: providing services to taxonomists for standard genome sequencing and annotation.</title>
        <authorList>
            <consortium name="The Broad Institute Genomics Platform"/>
            <consortium name="The Broad Institute Genome Sequencing Center for Infectious Disease"/>
            <person name="Wu L."/>
            <person name="Ma J."/>
        </authorList>
    </citation>
    <scope>NUCLEOTIDE SEQUENCE [LARGE SCALE GENOMIC DNA]</scope>
    <source>
        <strain evidence="2">CGMCC 1.15288</strain>
    </source>
</reference>
<accession>A0ABQ1YQW0</accession>
<dbReference type="InterPro" id="IPR011050">
    <property type="entry name" value="Pectin_lyase_fold/virulence"/>
</dbReference>
<dbReference type="InterPro" id="IPR012334">
    <property type="entry name" value="Pectin_lyas_fold"/>
</dbReference>
<evidence type="ECO:0000313" key="1">
    <source>
        <dbReference type="EMBL" id="GGH33381.1"/>
    </source>
</evidence>
<organism evidence="1 2">
    <name type="scientific">Dyadobacter endophyticus</name>
    <dbReference type="NCBI Taxonomy" id="1749036"/>
    <lineage>
        <taxon>Bacteria</taxon>
        <taxon>Pseudomonadati</taxon>
        <taxon>Bacteroidota</taxon>
        <taxon>Cytophagia</taxon>
        <taxon>Cytophagales</taxon>
        <taxon>Spirosomataceae</taxon>
        <taxon>Dyadobacter</taxon>
    </lineage>
</organism>
<proteinExistence type="predicted"/>
<gene>
    <name evidence="1" type="ORF">GCM10007423_23590</name>
</gene>
<dbReference type="RefSeq" id="WP_188931923.1">
    <property type="nucleotide sequence ID" value="NZ_BMIA01000001.1"/>
</dbReference>
<dbReference type="EMBL" id="BMIA01000001">
    <property type="protein sequence ID" value="GGH33381.1"/>
    <property type="molecule type" value="Genomic_DNA"/>
</dbReference>
<sequence>MTPFEEYFTDKILTNRSDFWGGPIGTPAGQAVTGVTITNGSKTMTISSSVTGSGAYLSRGNFNTTIFPDRTGGDEVWFRLLISDMNLGVFQQNFAVSLFSGGTNVTPIASSIVSRTFSANPAFIEVIVPYTLQANTESMELRLTVRSDAQSGTNRTITWSELNAFNKTDGYTVAIDKVETGLRNSEYMYTFFERSSVMSKAVDNNSTDNAPRIQDEIDNAIQNGGELIFLQKNAIRVNAALTVNGPLAIKGKNTQFRISNPNPNKELFTITTSDRFECRSIAISPVDTNAQITSFRFTVANYDSIIDSVSFKDFLHTNTSALFLDNVNDFVLQNCKFLGGPTALAIGHVAPTNNVTVRRCRFESAFDGIYAKSANNLIIAENIFRIAPPLTHSNRNIILDLASGTHENVKICDNQLLSFIQYSVRIFTSNSGLLRNLAITGNYFKDLSGSGFSGPIRITGIDSTNLPAPLSIDGVLIQANQILNKQAACQINDVSNLNINGNNIIKTGTSSGVVAYALLRCPDPKVLSTDNLISGQSAT</sequence>
<dbReference type="SUPFAM" id="SSF51126">
    <property type="entry name" value="Pectin lyase-like"/>
    <property type="match status" value="1"/>
</dbReference>
<evidence type="ECO:0000313" key="2">
    <source>
        <dbReference type="Proteomes" id="UP000600214"/>
    </source>
</evidence>
<protein>
    <recommendedName>
        <fullName evidence="3">Right handed beta helix region</fullName>
    </recommendedName>
</protein>
<name>A0ABQ1YQW0_9BACT</name>
<dbReference type="SMART" id="SM00710">
    <property type="entry name" value="PbH1"/>
    <property type="match status" value="5"/>
</dbReference>
<evidence type="ECO:0008006" key="3">
    <source>
        <dbReference type="Google" id="ProtNLM"/>
    </source>
</evidence>
<dbReference type="InterPro" id="IPR006626">
    <property type="entry name" value="PbH1"/>
</dbReference>
<comment type="caution">
    <text evidence="1">The sequence shown here is derived from an EMBL/GenBank/DDBJ whole genome shotgun (WGS) entry which is preliminary data.</text>
</comment>
<dbReference type="Gene3D" id="2.160.20.10">
    <property type="entry name" value="Single-stranded right-handed beta-helix, Pectin lyase-like"/>
    <property type="match status" value="1"/>
</dbReference>